<dbReference type="Proteomes" id="UP001589609">
    <property type="component" value="Unassembled WGS sequence"/>
</dbReference>
<evidence type="ECO:0008006" key="4">
    <source>
        <dbReference type="Google" id="ProtNLM"/>
    </source>
</evidence>
<proteinExistence type="predicted"/>
<evidence type="ECO:0000313" key="3">
    <source>
        <dbReference type="Proteomes" id="UP001589609"/>
    </source>
</evidence>
<dbReference type="RefSeq" id="WP_379949191.1">
    <property type="nucleotide sequence ID" value="NZ_JBHMAF010000047.1"/>
</dbReference>
<reference evidence="2 3" key="1">
    <citation type="submission" date="2024-09" db="EMBL/GenBank/DDBJ databases">
        <authorList>
            <person name="Sun Q."/>
            <person name="Mori K."/>
        </authorList>
    </citation>
    <scope>NUCLEOTIDE SEQUENCE [LARGE SCALE GENOMIC DNA]</scope>
    <source>
        <strain evidence="2 3">JCM 11201</strain>
    </source>
</reference>
<dbReference type="EMBL" id="JBHMAF010000047">
    <property type="protein sequence ID" value="MFB9758904.1"/>
    <property type="molecule type" value="Genomic_DNA"/>
</dbReference>
<protein>
    <recommendedName>
        <fullName evidence="4">Carboxypeptidase regulatory-like domain-containing protein</fullName>
    </recommendedName>
</protein>
<sequence length="363" mass="39922">MRRFRGFVLLVIVMILFGSSTGNTAAQLDSPKSNMASLQAEKESFQKAMVAGAIKEGDIPLKNAILLIQAKNKDSNVYEVVTNSSGKFKAELSDGSYIIKAFKQNQDDPWYVTNQSFLVENRTVKGQREDEINIANKTKLKEHLKTSESNVQGVLQEGKKGIKGELLLVKSSENGNELFAITSKNNGTFSASLPDGNYNLWSITIEGGVYPYNLAFSVEGNDVYINGEKQSGNVLQGMVRVESLIQGEEAGSSYYAQTNDQGIYSLRLPDGQYRVSYVYLATEGFSISLAFEMREGKLYVDGEQKNLFELLVTPVTLHGIVLDGETPVTGGDIIISFENGEGHFGGWLRPDGRSPVVRRALKN</sequence>
<keyword evidence="3" id="KW-1185">Reference proteome</keyword>
<name>A0ABV5WE76_9BACI</name>
<evidence type="ECO:0000256" key="1">
    <source>
        <dbReference type="SAM" id="SignalP"/>
    </source>
</evidence>
<keyword evidence="1" id="KW-0732">Signal</keyword>
<evidence type="ECO:0000313" key="2">
    <source>
        <dbReference type="EMBL" id="MFB9758904.1"/>
    </source>
</evidence>
<gene>
    <name evidence="2" type="ORF">ACFFMS_10545</name>
</gene>
<feature type="chain" id="PRO_5045376193" description="Carboxypeptidase regulatory-like domain-containing protein" evidence="1">
    <location>
        <begin position="26"/>
        <end position="363"/>
    </location>
</feature>
<organism evidence="2 3">
    <name type="scientific">Ectobacillus funiculus</name>
    <dbReference type="NCBI Taxonomy" id="137993"/>
    <lineage>
        <taxon>Bacteria</taxon>
        <taxon>Bacillati</taxon>
        <taxon>Bacillota</taxon>
        <taxon>Bacilli</taxon>
        <taxon>Bacillales</taxon>
        <taxon>Bacillaceae</taxon>
        <taxon>Ectobacillus</taxon>
    </lineage>
</organism>
<comment type="caution">
    <text evidence="2">The sequence shown here is derived from an EMBL/GenBank/DDBJ whole genome shotgun (WGS) entry which is preliminary data.</text>
</comment>
<accession>A0ABV5WE76</accession>
<feature type="signal peptide" evidence="1">
    <location>
        <begin position="1"/>
        <end position="25"/>
    </location>
</feature>